<keyword evidence="4" id="KW-0121">Carboxypeptidase</keyword>
<comment type="caution">
    <text evidence="4">The sequence shown here is derived from an EMBL/GenBank/DDBJ whole genome shotgun (WGS) entry which is preliminary data.</text>
</comment>
<keyword evidence="2" id="KW-0472">Membrane</keyword>
<dbReference type="OrthoDB" id="9778250at2"/>
<dbReference type="PANTHER" id="PTHR12147:SF26">
    <property type="entry name" value="PEPTIDASE M28 DOMAIN-CONTAINING PROTEIN"/>
    <property type="match status" value="1"/>
</dbReference>
<reference evidence="4 5" key="1">
    <citation type="submission" date="2019-06" db="EMBL/GenBank/DDBJ databases">
        <title>Sequencing the genomes of 1000 actinobacteria strains.</title>
        <authorList>
            <person name="Klenk H.-P."/>
        </authorList>
    </citation>
    <scope>NUCLEOTIDE SEQUENCE [LARGE SCALE GENOMIC DNA]</scope>
    <source>
        <strain evidence="4 5">DSM 46837</strain>
    </source>
</reference>
<evidence type="ECO:0000313" key="4">
    <source>
        <dbReference type="EMBL" id="TQN43376.1"/>
    </source>
</evidence>
<feature type="transmembrane region" description="Helical" evidence="2">
    <location>
        <begin position="340"/>
        <end position="359"/>
    </location>
</feature>
<accession>A0A543PH20</accession>
<evidence type="ECO:0000259" key="3">
    <source>
        <dbReference type="Pfam" id="PF04389"/>
    </source>
</evidence>
<feature type="transmembrane region" description="Helical" evidence="2">
    <location>
        <begin position="496"/>
        <end position="517"/>
    </location>
</feature>
<evidence type="ECO:0000313" key="5">
    <source>
        <dbReference type="Proteomes" id="UP000319865"/>
    </source>
</evidence>
<dbReference type="GO" id="GO:0006508">
    <property type="term" value="P:proteolysis"/>
    <property type="evidence" value="ECO:0007669"/>
    <property type="project" value="InterPro"/>
</dbReference>
<dbReference type="RefSeq" id="WP_142025881.1">
    <property type="nucleotide sequence ID" value="NZ_VFQE01000001.1"/>
</dbReference>
<dbReference type="Proteomes" id="UP000319865">
    <property type="component" value="Unassembled WGS sequence"/>
</dbReference>
<feature type="transmembrane region" description="Helical" evidence="2">
    <location>
        <begin position="412"/>
        <end position="432"/>
    </location>
</feature>
<dbReference type="PANTHER" id="PTHR12147">
    <property type="entry name" value="METALLOPEPTIDASE M28 FAMILY MEMBER"/>
    <property type="match status" value="1"/>
</dbReference>
<dbReference type="Pfam" id="PF04389">
    <property type="entry name" value="Peptidase_M28"/>
    <property type="match status" value="1"/>
</dbReference>
<protein>
    <submittedName>
        <fullName evidence="4">Zn-dependent M28 family amino/carboxypeptidase</fullName>
    </submittedName>
</protein>
<feature type="domain" description="Peptidase M28" evidence="3">
    <location>
        <begin position="115"/>
        <end position="304"/>
    </location>
</feature>
<keyword evidence="2" id="KW-0812">Transmembrane</keyword>
<feature type="transmembrane region" description="Helical" evidence="2">
    <location>
        <begin position="523"/>
        <end position="544"/>
    </location>
</feature>
<feature type="transmembrane region" description="Helical" evidence="2">
    <location>
        <begin position="553"/>
        <end position="576"/>
    </location>
</feature>
<dbReference type="GO" id="GO:0004180">
    <property type="term" value="F:carboxypeptidase activity"/>
    <property type="evidence" value="ECO:0007669"/>
    <property type="project" value="UniProtKB-KW"/>
</dbReference>
<dbReference type="InterPro" id="IPR007484">
    <property type="entry name" value="Peptidase_M28"/>
</dbReference>
<dbReference type="AlphaFoldDB" id="A0A543PH20"/>
<dbReference type="InterPro" id="IPR045175">
    <property type="entry name" value="M28_fam"/>
</dbReference>
<dbReference type="EMBL" id="VFQE01000001">
    <property type="protein sequence ID" value="TQN43376.1"/>
    <property type="molecule type" value="Genomic_DNA"/>
</dbReference>
<keyword evidence="4" id="KW-0378">Hydrolase</keyword>
<feature type="transmembrane region" description="Helical" evidence="2">
    <location>
        <begin position="439"/>
        <end position="461"/>
    </location>
</feature>
<organism evidence="4 5">
    <name type="scientific">Blastococcus colisei</name>
    <dbReference type="NCBI Taxonomy" id="1564162"/>
    <lineage>
        <taxon>Bacteria</taxon>
        <taxon>Bacillati</taxon>
        <taxon>Actinomycetota</taxon>
        <taxon>Actinomycetes</taxon>
        <taxon>Geodermatophilales</taxon>
        <taxon>Geodermatophilaceae</taxon>
        <taxon>Blastococcus</taxon>
    </lineage>
</organism>
<sequence length="776" mass="79584">MPATRSRSALRPSRVAGLIVVALLLVLAGWSVVSLRPPAPAPADAPATEFSAARAFGHVEAIAAEVRVTGSAESDRVVDDLVDILSGLGLDTRVQNAVGAVRTAAGETRMARVRNVVAVLPGTEPTGRLFLTAHHDSVETGPGAADDAAGVAAVLESVRALTAGPRLRNDVVVVLTDAEEACSCGAEAFAAAHPLASAGGVVLNLEARGTSGPPIMFETSGGNARLAEAYATAAPHPVASSLAVEVYRALPNFTDFSVFMADGDFTGLNTAFIDGAAAYHSPQDVPERLDRGTLQALGDNALATARELGDRDLAVLASPGADDATYFPVLGELVRYPGTLVWPLAAGALVATGLLVLVVHRRRISSLRRTAGATALAALPLVLAPLAAQGLWLLLVAVRPGYGQLLDPWRPGWYRLATVALLAGVVLCWYAVLRRRVGAVPLAVGGLVWLAVLGVVLAAAAPGGSYLAVWPALAGALAGLLVAVTASRLLRLGTALLAGAVAVVVLAPTVALFFPALGLSTAAAPSAVATLLLIALLPALELLFPAEEDHRPWAVTAVPAAALVVAVACTGVGLSVDRFDAAHPVPSRLAYVLDRDTGQASWVSTEQSPGAYTVEFVGSRDELPADYPYLGGPVWSGRAEPADLPAANVETVTDSVVGDRRELSVRVTPQRAGVRMLVLDLRVDGGTVVAARIGGRAVPVEELGGNRAWIVFHAPPEDGLQASFSVEGDGAVELRVVDVSDGLDGLPGREPRPEGVDAAGSHSSDVVHVAATTGLG</sequence>
<feature type="transmembrane region" description="Helical" evidence="2">
    <location>
        <begin position="467"/>
        <end position="484"/>
    </location>
</feature>
<evidence type="ECO:0000256" key="2">
    <source>
        <dbReference type="SAM" id="Phobius"/>
    </source>
</evidence>
<dbReference type="GO" id="GO:0008235">
    <property type="term" value="F:metalloexopeptidase activity"/>
    <property type="evidence" value="ECO:0007669"/>
    <property type="project" value="InterPro"/>
</dbReference>
<dbReference type="SUPFAM" id="SSF53187">
    <property type="entry name" value="Zn-dependent exopeptidases"/>
    <property type="match status" value="1"/>
</dbReference>
<proteinExistence type="predicted"/>
<keyword evidence="5" id="KW-1185">Reference proteome</keyword>
<keyword evidence="2" id="KW-1133">Transmembrane helix</keyword>
<gene>
    <name evidence="4" type="ORF">FHU33_2820</name>
</gene>
<feature type="region of interest" description="Disordered" evidence="1">
    <location>
        <begin position="743"/>
        <end position="763"/>
    </location>
</feature>
<name>A0A543PH20_9ACTN</name>
<dbReference type="Gene3D" id="3.40.630.10">
    <property type="entry name" value="Zn peptidases"/>
    <property type="match status" value="1"/>
</dbReference>
<evidence type="ECO:0000256" key="1">
    <source>
        <dbReference type="SAM" id="MobiDB-lite"/>
    </source>
</evidence>
<feature type="transmembrane region" description="Helical" evidence="2">
    <location>
        <begin position="371"/>
        <end position="392"/>
    </location>
</feature>
<keyword evidence="4" id="KW-0645">Protease</keyword>